<dbReference type="KEGG" id="vg:55803160"/>
<keyword evidence="4" id="KW-1185">Reference proteome</keyword>
<organism evidence="3 4">
    <name type="scientific">Roseovarius Plymouth podovirus 1</name>
    <dbReference type="NCBI Taxonomy" id="926474"/>
    <lineage>
        <taxon>Viruses</taxon>
        <taxon>Duplodnaviria</taxon>
        <taxon>Heunggongvirae</taxon>
        <taxon>Uroviricota</taxon>
        <taxon>Caudoviricetes</taxon>
        <taxon>Schitoviridae</taxon>
        <taxon>Rhodovirinae</taxon>
        <taxon>Plymouthvirus</taxon>
    </lineage>
</organism>
<feature type="compositionally biased region" description="Basic and acidic residues" evidence="1">
    <location>
        <begin position="126"/>
        <end position="142"/>
    </location>
</feature>
<dbReference type="EMBL" id="FR719956">
    <property type="protein sequence ID" value="CBX87973.1"/>
    <property type="molecule type" value="Genomic_DNA"/>
</dbReference>
<dbReference type="GeneID" id="55803160"/>
<feature type="region of interest" description="Disordered" evidence="1">
    <location>
        <begin position="124"/>
        <end position="152"/>
    </location>
</feature>
<keyword evidence="2" id="KW-1133">Transmembrane helix</keyword>
<name>K4Q560_9CAUD</name>
<protein>
    <submittedName>
        <fullName evidence="3">Uncharacterized protein</fullName>
    </submittedName>
</protein>
<feature type="transmembrane region" description="Helical" evidence="2">
    <location>
        <begin position="6"/>
        <end position="28"/>
    </location>
</feature>
<dbReference type="Proteomes" id="UP000327462">
    <property type="component" value="Segment"/>
</dbReference>
<reference evidence="3 4" key="1">
    <citation type="journal article" date="2014" name="Front. Microbiol.">
        <title>Comparative genomics defines the core genome of the growing N4-like phage genus and identifies N4-like Roseophage specific genes.</title>
        <authorList>
            <person name="Chan J.Z."/>
            <person name="Millard A.D."/>
            <person name="Mann N.H."/>
            <person name="Schafer H."/>
        </authorList>
    </citation>
    <scope>NUCLEOTIDE SEQUENCE [LARGE SCALE GENOMIC DNA]</scope>
</reference>
<evidence type="ECO:0000256" key="2">
    <source>
        <dbReference type="SAM" id="Phobius"/>
    </source>
</evidence>
<accession>K4Q560</accession>
<evidence type="ECO:0000256" key="1">
    <source>
        <dbReference type="SAM" id="MobiDB-lite"/>
    </source>
</evidence>
<keyword evidence="2" id="KW-0812">Transmembrane</keyword>
<evidence type="ECO:0000313" key="4">
    <source>
        <dbReference type="Proteomes" id="UP000327462"/>
    </source>
</evidence>
<feature type="compositionally biased region" description="Low complexity" evidence="1">
    <location>
        <begin position="143"/>
        <end position="152"/>
    </location>
</feature>
<evidence type="ECO:0000313" key="3">
    <source>
        <dbReference type="EMBL" id="CBX87973.1"/>
    </source>
</evidence>
<dbReference type="RefSeq" id="YP_009874035.1">
    <property type="nucleotide sequence ID" value="NC_049345.1"/>
</dbReference>
<proteinExistence type="predicted"/>
<sequence length="152" mass="16883">MEQAIMATGVVLVGLVILGLTMQVINLVRIQTTLRRVETLEARILARLLMAETQVATETLTEIPGMTPVTLEDLVRMTQEEMDPDLITPATDEEILEVLKGTMVTETETNHPQGILEATIMPKTQRTPDEETRVKAKADTKVKPTTTKVYPK</sequence>
<keyword evidence="2" id="KW-0472">Membrane</keyword>